<proteinExistence type="predicted"/>
<comment type="caution">
    <text evidence="2">The sequence shown here is derived from an EMBL/GenBank/DDBJ whole genome shotgun (WGS) entry which is preliminary data.</text>
</comment>
<dbReference type="Proteomes" id="UP001637993">
    <property type="component" value="Unassembled WGS sequence"/>
</dbReference>
<feature type="transmembrane region" description="Helical" evidence="1">
    <location>
        <begin position="334"/>
        <end position="353"/>
    </location>
</feature>
<dbReference type="InterPro" id="IPR049458">
    <property type="entry name" value="EpsG-like"/>
</dbReference>
<dbReference type="Pfam" id="PF14897">
    <property type="entry name" value="EpsG"/>
    <property type="match status" value="1"/>
</dbReference>
<feature type="transmembrane region" description="Helical" evidence="1">
    <location>
        <begin position="302"/>
        <end position="322"/>
    </location>
</feature>
<feature type="transmembrane region" description="Helical" evidence="1">
    <location>
        <begin position="280"/>
        <end position="296"/>
    </location>
</feature>
<keyword evidence="1" id="KW-1133">Transmembrane helix</keyword>
<sequence length="372" mass="42298">MGFALFTLSQLSLFLINNFIKFKDNKSKNLAAGLMFFIMFAFAAFRGSGDADYYNYLWFAKDIGTDFTKVLNFSYPVEFAFRLFSYIINIFGLSRQWIIVIMNALSIIPVTYISIKKSENPFLSALIFLPIFIQFDMQTARTATAVGLGLIAIDSFSEKKFFKSLLFFIFAMTFHRASVILLPFLVFMVFDMGRIFKILTAGAALVASVFSSLMFRILAQILSAIGLGRMATKVLNYTFTGQFAGAMKFYDPRIIFALALFITSLMYFKKKEFDKFSIEEASIKAIWFSLVVLLVFRSSTAIAFRFSTFFTILEIIYIPLVLDKIKNIDKLGGFLIGLSVVVFLLPYAIFLMAKAPSYDFFFTNLNAIHSLK</sequence>
<keyword evidence="3" id="KW-1185">Reference proteome</keyword>
<name>A0ABW9N006_9FIRM</name>
<reference evidence="2 3" key="1">
    <citation type="journal article" date="2025" name="Anaerobe">
        <title>Description of Anaerococcus kampingiae sp. nov., Anaerococcus groningensis sp. nov., Anaerococcus martiniensis sp. nov., and Anaerococcus cruorum sp. nov., isolated from human clinical specimens.</title>
        <authorList>
            <person name="Boiten K.E."/>
            <person name="Meijer J."/>
            <person name="van Wezel E.M."/>
            <person name="Veloo A.C.M."/>
        </authorList>
    </citation>
    <scope>NUCLEOTIDE SEQUENCE [LARGE SCALE GENOMIC DNA]</scope>
    <source>
        <strain evidence="2 3">ENR1011</strain>
    </source>
</reference>
<feature type="transmembrane region" description="Helical" evidence="1">
    <location>
        <begin position="97"/>
        <end position="115"/>
    </location>
</feature>
<feature type="transmembrane region" description="Helical" evidence="1">
    <location>
        <begin position="127"/>
        <end position="153"/>
    </location>
</feature>
<feature type="transmembrane region" description="Helical" evidence="1">
    <location>
        <begin position="165"/>
        <end position="190"/>
    </location>
</feature>
<dbReference type="RefSeq" id="WP_410023961.1">
    <property type="nucleotide sequence ID" value="NZ_JBGMEG010000004.1"/>
</dbReference>
<evidence type="ECO:0000256" key="1">
    <source>
        <dbReference type="SAM" id="Phobius"/>
    </source>
</evidence>
<feature type="transmembrane region" description="Helical" evidence="1">
    <location>
        <begin position="250"/>
        <end position="268"/>
    </location>
</feature>
<feature type="transmembrane region" description="Helical" evidence="1">
    <location>
        <begin position="29"/>
        <end position="49"/>
    </location>
</feature>
<evidence type="ECO:0000313" key="2">
    <source>
        <dbReference type="EMBL" id="MFO3717386.1"/>
    </source>
</evidence>
<gene>
    <name evidence="2" type="ORF">AB9Q04_03335</name>
</gene>
<keyword evidence="1" id="KW-0472">Membrane</keyword>
<accession>A0ABW9N006</accession>
<protein>
    <submittedName>
        <fullName evidence="2">EpsG family protein</fullName>
    </submittedName>
</protein>
<keyword evidence="1" id="KW-0812">Transmembrane</keyword>
<feature type="transmembrane region" description="Helical" evidence="1">
    <location>
        <begin position="202"/>
        <end position="230"/>
    </location>
</feature>
<organism evidence="2 3">
    <name type="scientific">Anaerococcus groningensis</name>
    <dbReference type="NCBI Taxonomy" id="3115616"/>
    <lineage>
        <taxon>Bacteria</taxon>
        <taxon>Bacillati</taxon>
        <taxon>Bacillota</taxon>
        <taxon>Tissierellia</taxon>
        <taxon>Tissierellales</taxon>
        <taxon>Peptoniphilaceae</taxon>
        <taxon>Anaerococcus</taxon>
    </lineage>
</organism>
<evidence type="ECO:0000313" key="3">
    <source>
        <dbReference type="Proteomes" id="UP001637993"/>
    </source>
</evidence>
<dbReference type="EMBL" id="JBGMEG010000004">
    <property type="protein sequence ID" value="MFO3717386.1"/>
    <property type="molecule type" value="Genomic_DNA"/>
</dbReference>